<dbReference type="AlphaFoldDB" id="W2V1Z4"/>
<protein>
    <submittedName>
        <fullName evidence="2">Uncharacterized protein</fullName>
    </submittedName>
</protein>
<comment type="caution">
    <text evidence="2">The sequence shown here is derived from an EMBL/GenBank/DDBJ whole genome shotgun (WGS) entry which is preliminary data.</text>
</comment>
<dbReference type="Proteomes" id="UP000018951">
    <property type="component" value="Unassembled WGS sequence"/>
</dbReference>
<accession>W2V1Z4</accession>
<gene>
    <name evidence="2" type="ORF">P857_842</name>
</gene>
<keyword evidence="1" id="KW-0472">Membrane</keyword>
<evidence type="ECO:0000256" key="1">
    <source>
        <dbReference type="SAM" id="Phobius"/>
    </source>
</evidence>
<name>W2V1Z4_9RICK</name>
<keyword evidence="1" id="KW-1133">Transmembrane helix</keyword>
<evidence type="ECO:0000313" key="3">
    <source>
        <dbReference type="Proteomes" id="UP000018951"/>
    </source>
</evidence>
<dbReference type="EMBL" id="AXCJ01000001">
    <property type="protein sequence ID" value="ETO91672.1"/>
    <property type="molecule type" value="Genomic_DNA"/>
</dbReference>
<organism evidence="2 3">
    <name type="scientific">Candidatus Xenolissoclinum pacificiensis L6</name>
    <dbReference type="NCBI Taxonomy" id="1401685"/>
    <lineage>
        <taxon>Bacteria</taxon>
        <taxon>Pseudomonadati</taxon>
        <taxon>Pseudomonadota</taxon>
        <taxon>Alphaproteobacteria</taxon>
        <taxon>Rickettsiales</taxon>
        <taxon>Anaplasmataceae</taxon>
        <taxon>Candidatus Xenolissoclinum</taxon>
    </lineage>
</organism>
<reference evidence="2 3" key="1">
    <citation type="journal article" date="2013" name="PLoS ONE">
        <title>Bacterial endosymbiosis in a chordate host: long-term co-evolution and conservation of secondary metabolism.</title>
        <authorList>
            <person name="Kwan J.C."/>
            <person name="Schmidt E.W."/>
        </authorList>
    </citation>
    <scope>NUCLEOTIDE SEQUENCE [LARGE SCALE GENOMIC DNA]</scope>
    <source>
        <strain evidence="3">L6</strain>
    </source>
</reference>
<keyword evidence="1" id="KW-0812">Transmembrane</keyword>
<keyword evidence="3" id="KW-1185">Reference proteome</keyword>
<evidence type="ECO:0000313" key="2">
    <source>
        <dbReference type="EMBL" id="ETO91672.1"/>
    </source>
</evidence>
<sequence>MFREDDIAMRSKVVTISISILRIFGNLTVEVIVLYTLSIPICFLLTCVIVGLNFFSDKNFVVLL</sequence>
<feature type="transmembrane region" description="Helical" evidence="1">
    <location>
        <begin position="31"/>
        <end position="55"/>
    </location>
</feature>
<proteinExistence type="predicted"/>